<dbReference type="PANTHER" id="PTHR40627:SF3">
    <property type="entry name" value="PRENYLTRANSFERASE ASQH2-RELATED"/>
    <property type="match status" value="1"/>
</dbReference>
<dbReference type="NCBIfam" id="TIGR03429">
    <property type="entry name" value="arom_pren_DMATS"/>
    <property type="match status" value="1"/>
</dbReference>
<dbReference type="InterPro" id="IPR017795">
    <property type="entry name" value="ABBA_NscD-like"/>
</dbReference>
<dbReference type="SFLD" id="SFLDS00036">
    <property type="entry name" value="Aromatic_Prenyltransferase"/>
    <property type="match status" value="1"/>
</dbReference>
<dbReference type="OrthoDB" id="21502at2759"/>
<sequence length="1392" mass="155780">MGATIVEADGANAEQMRLAFEGSWGAFINIGTEGYGYEGGLRLGINVLSAAAAAGVKHIVFSSAPAVSRLTGGQIPLSHLDTKAGIEEWGRNNSDFETFTPVMASWYLENFKDPAYAELFGGFPTAKDGDGYLTFRTPLWGGNESVGWISIEQDFGDLVHGVFLNPVRWNLQVIQCHGDLMSFSEMTHTFTKVTGKKARFLAFVPVEAMPSAGFPEIQYLFQYAQLREGEFYGNGPNEIRTASQLKRAAFKAKGESHFTTTSNPMTMTKGASPKLERLNAKAFSKESQLIEQAIESIKVSGACIIEQLLDLEIVEQIKADIAPYLPNAGLFEGYELKGSQVTGLMSKSETYALEVVGNPVWTGVRDYFLTKPYGPIWACTGVQASFSNGPQLDTTAAFLLKPGSPDQQFHRDDQVHLNWQKEAKEYELGRDTGAAIFVSLGESTRENGTTRLIPGSHLWDYATQCPTSDDPRIVYAEMKPGDCFIMLTSLLHAGSPNVSKDKDRLLVANHSTLAHLRQEENQYLCNDPEKVKKFPVWLQRYMGYSTAQPYCGWVDKKDPLRVINPEAKEYVDGWRAEWRKAPPKVPTDTVMPLHLWNCQPDLQDYTEIMTYKFDSVLDYGILRKSLERLVELEGWRKLGARLRRNSAGQLEYHIPAQYTPERPGVIITQKQHDESIVAHPVSQYFPTATNTPSLHAAETQEMLPYVTDPSGPKHFDEWLSQDLPQLVVHVVSFHDATVLSLIFPTTLADASSVGYILTAWTAIIRGQEDEVPKFLGYDQDPLASFGQHGEPKKFVYHNRIISSLGMVAIVANYLLDLFRFPKYSKRLLCLPGQYVDELRRDILQELKKAAEGEETPFVSEGDVLLAWWTNMSLRAYQASPRRTLMVANVMSVRPHYVNIPNSVYVGNAGVVYYTITSVSQALGRGVGFLAHEMRKALLCQKEREQIEANAAMTKQNGRTPLIGHWNMKAFACSNWTKGKYFHYDFSAAVVRAPKSVETSSESQPAGLPSIWVQNVWVNKGQPLRWDGLVIMGKDLNGNWWLDSIMAEKAAQRLEQHLSSPYPHTWDSFLTYSGIPVEFSVNYSQNGSPTARIGWEPISHATGTARDPFNQATVAGAVARLSSLRLGGYSSELVAHFMNTLTVNSEEIQRVGNKELPVERYKNQVALGLDLKNNDVAVKCYVYPALKAYVSGRSFYDLLHASISKMDNPTQWALSLPMVHTYLTTAQLYNHFSFIGFDCTTPSKSRLKVYNTITDVSWNKVEDIWTLGGRIAQQKAIQQGLDLLRKLWQLLNSRREAMAVGIWSYELSPGSAAITPKWYLILQGLNDMEIARGLVEYFKFIGKDGVASSYIQTLASYFPGEDLNTTTHLIQYVSFAFSEKTGAYLSIYYHSMQ</sequence>
<dbReference type="CDD" id="cd13929">
    <property type="entry name" value="PT-DMATS_CymD"/>
    <property type="match status" value="1"/>
</dbReference>
<evidence type="ECO:0000259" key="3">
    <source>
        <dbReference type="Pfam" id="PF05368"/>
    </source>
</evidence>
<keyword evidence="5" id="KW-1185">Reference proteome</keyword>
<dbReference type="SUPFAM" id="SSF51197">
    <property type="entry name" value="Clavaminate synthase-like"/>
    <property type="match status" value="1"/>
</dbReference>
<dbReference type="InterPro" id="IPR008030">
    <property type="entry name" value="NmrA-like"/>
</dbReference>
<name>A0A3R7IJR4_9EURO</name>
<dbReference type="Pfam" id="PF05721">
    <property type="entry name" value="PhyH"/>
    <property type="match status" value="1"/>
</dbReference>
<dbReference type="STRING" id="1245748.A0A3R7IJR4"/>
<gene>
    <name evidence="4" type="ORF">CFD26_102971</name>
</gene>
<dbReference type="SFLD" id="SFLDG01162">
    <property type="entry name" value="I"/>
    <property type="match status" value="1"/>
</dbReference>
<dbReference type="SUPFAM" id="SSF51735">
    <property type="entry name" value="NAD(P)-binding Rossmann-fold domains"/>
    <property type="match status" value="1"/>
</dbReference>
<dbReference type="Gene3D" id="3.40.50.720">
    <property type="entry name" value="NAD(P)-binding Rossmann-like Domain"/>
    <property type="match status" value="1"/>
</dbReference>
<dbReference type="PANTHER" id="PTHR40627">
    <property type="entry name" value="INDOLE PRENYLTRANSFERASE TDIB-RELATED"/>
    <property type="match status" value="1"/>
</dbReference>
<protein>
    <recommendedName>
        <fullName evidence="3">NmrA-like domain-containing protein</fullName>
    </recommendedName>
</protein>
<evidence type="ECO:0000256" key="2">
    <source>
        <dbReference type="ARBA" id="ARBA00022679"/>
    </source>
</evidence>
<evidence type="ECO:0000256" key="1">
    <source>
        <dbReference type="ARBA" id="ARBA00010209"/>
    </source>
</evidence>
<accession>A0A3R7IJR4</accession>
<organism evidence="4 5">
    <name type="scientific">Aspergillus turcosus</name>
    <dbReference type="NCBI Taxonomy" id="1245748"/>
    <lineage>
        <taxon>Eukaryota</taxon>
        <taxon>Fungi</taxon>
        <taxon>Dikarya</taxon>
        <taxon>Ascomycota</taxon>
        <taxon>Pezizomycotina</taxon>
        <taxon>Eurotiomycetes</taxon>
        <taxon>Eurotiomycetidae</taxon>
        <taxon>Eurotiales</taxon>
        <taxon>Aspergillaceae</taxon>
        <taxon>Aspergillus</taxon>
        <taxon>Aspergillus subgen. Fumigati</taxon>
    </lineage>
</organism>
<comment type="similarity">
    <text evidence="1">Belongs to the tryptophan dimethylallyltransferase family.</text>
</comment>
<dbReference type="InterPro" id="IPR033964">
    <property type="entry name" value="ABBA"/>
</dbReference>
<dbReference type="GO" id="GO:0009820">
    <property type="term" value="P:alkaloid metabolic process"/>
    <property type="evidence" value="ECO:0007669"/>
    <property type="project" value="InterPro"/>
</dbReference>
<reference evidence="4 5" key="1">
    <citation type="submission" date="2018-08" db="EMBL/GenBank/DDBJ databases">
        <title>Draft genome sequences of two Aspergillus turcosus clinical strains isolated from bronchoalveolar lavage fluid: one azole-susceptible and the other azole-resistant.</title>
        <authorList>
            <person name="Parent-Michaud M."/>
            <person name="Dufresne P.J."/>
            <person name="Fournier E."/>
            <person name="Martineau C."/>
            <person name="Moreira S."/>
            <person name="Perkins V."/>
            <person name="De Repentigny L."/>
            <person name="Dufresne S.F."/>
        </authorList>
    </citation>
    <scope>NUCLEOTIDE SEQUENCE [LARGE SCALE GENOMIC DNA]</scope>
    <source>
        <strain evidence="4">HMR AF 1038</strain>
    </source>
</reference>
<dbReference type="InterPro" id="IPR023213">
    <property type="entry name" value="CAT-like_dom_sf"/>
</dbReference>
<keyword evidence="2" id="KW-0808">Transferase</keyword>
<dbReference type="Pfam" id="PF05368">
    <property type="entry name" value="NmrA"/>
    <property type="match status" value="1"/>
</dbReference>
<comment type="caution">
    <text evidence="4">The sequence shown here is derived from an EMBL/GenBank/DDBJ whole genome shotgun (WGS) entry which is preliminary data.</text>
</comment>
<dbReference type="EMBL" id="NIDN02000077">
    <property type="protein sequence ID" value="RLL97458.1"/>
    <property type="molecule type" value="Genomic_DNA"/>
</dbReference>
<dbReference type="InterPro" id="IPR036291">
    <property type="entry name" value="NAD(P)-bd_dom_sf"/>
</dbReference>
<dbReference type="Gene3D" id="2.60.120.620">
    <property type="entry name" value="q2cbj1_9rhob like domain"/>
    <property type="match status" value="1"/>
</dbReference>
<dbReference type="Proteomes" id="UP000215289">
    <property type="component" value="Unassembled WGS sequence"/>
</dbReference>
<dbReference type="GO" id="GO:0016765">
    <property type="term" value="F:transferase activity, transferring alkyl or aryl (other than methyl) groups"/>
    <property type="evidence" value="ECO:0007669"/>
    <property type="project" value="InterPro"/>
</dbReference>
<dbReference type="Pfam" id="PF11991">
    <property type="entry name" value="Trp_DMAT"/>
    <property type="match status" value="1"/>
</dbReference>
<dbReference type="Gene3D" id="3.30.559.10">
    <property type="entry name" value="Chloramphenicol acetyltransferase-like domain"/>
    <property type="match status" value="2"/>
</dbReference>
<evidence type="ECO:0000313" key="5">
    <source>
        <dbReference type="Proteomes" id="UP000215289"/>
    </source>
</evidence>
<evidence type="ECO:0000313" key="4">
    <source>
        <dbReference type="EMBL" id="RLL97458.1"/>
    </source>
</evidence>
<proteinExistence type="inferred from homology"/>
<dbReference type="InterPro" id="IPR008775">
    <property type="entry name" value="Phytyl_CoA_dOase-like"/>
</dbReference>
<feature type="domain" description="NmrA-like" evidence="3">
    <location>
        <begin position="2"/>
        <end position="222"/>
    </location>
</feature>